<dbReference type="GO" id="GO:0006355">
    <property type="term" value="P:regulation of DNA-templated transcription"/>
    <property type="evidence" value="ECO:0007669"/>
    <property type="project" value="InterPro"/>
</dbReference>
<name>A0A2W7PLG3_9RHOB</name>
<reference evidence="1 2" key="1">
    <citation type="submission" date="2018-06" db="EMBL/GenBank/DDBJ databases">
        <title>Genomic Encyclopedia of Archaeal and Bacterial Type Strains, Phase II (KMG-II): from individual species to whole genera.</title>
        <authorList>
            <person name="Goeker M."/>
        </authorList>
    </citation>
    <scope>NUCLEOTIDE SEQUENCE [LARGE SCALE GENOMIC DNA]</scope>
    <source>
        <strain evidence="1 2">DSM 13087</strain>
    </source>
</reference>
<dbReference type="GO" id="GO:0003677">
    <property type="term" value="F:DNA binding"/>
    <property type="evidence" value="ECO:0007669"/>
    <property type="project" value="UniProtKB-KW"/>
</dbReference>
<dbReference type="OrthoDB" id="6057486at2"/>
<gene>
    <name evidence="1" type="ORF">LY56_03262</name>
</gene>
<dbReference type="Gene3D" id="1.10.10.10">
    <property type="entry name" value="Winged helix-like DNA-binding domain superfamily/Winged helix DNA-binding domain"/>
    <property type="match status" value="1"/>
</dbReference>
<dbReference type="EMBL" id="QKZQ01000023">
    <property type="protein sequence ID" value="PZX37028.1"/>
    <property type="molecule type" value="Genomic_DNA"/>
</dbReference>
<dbReference type="InterPro" id="IPR036390">
    <property type="entry name" value="WH_DNA-bd_sf"/>
</dbReference>
<evidence type="ECO:0000313" key="2">
    <source>
        <dbReference type="Proteomes" id="UP000249364"/>
    </source>
</evidence>
<proteinExistence type="predicted"/>
<keyword evidence="2" id="KW-1185">Reference proteome</keyword>
<dbReference type="STRING" id="121821.GCA_001870675_01396"/>
<accession>A0A2W7PLG3</accession>
<comment type="caution">
    <text evidence="1">The sequence shown here is derived from an EMBL/GenBank/DDBJ whole genome shotgun (WGS) entry which is preliminary data.</text>
</comment>
<dbReference type="RefSeq" id="WP_111361426.1">
    <property type="nucleotide sequence ID" value="NZ_MEHT01000026.1"/>
</dbReference>
<dbReference type="Proteomes" id="UP000249364">
    <property type="component" value="Unassembled WGS sequence"/>
</dbReference>
<protein>
    <submittedName>
        <fullName evidence="1">DNA-binding IclR family transcriptional regulator</fullName>
    </submittedName>
</protein>
<evidence type="ECO:0000313" key="1">
    <source>
        <dbReference type="EMBL" id="PZX37028.1"/>
    </source>
</evidence>
<keyword evidence="1" id="KW-0238">DNA-binding</keyword>
<dbReference type="SUPFAM" id="SSF46785">
    <property type="entry name" value="Winged helix' DNA-binding domain"/>
    <property type="match status" value="1"/>
</dbReference>
<dbReference type="AlphaFoldDB" id="A0A2W7PLG3"/>
<sequence length="256" mass="28094">MPLEDSSKSDAQDISEHNSPTLRLLLVFEAIGTHGPITLKHLADILPIHRSSIWRATNTLKARGWVRMRLGDHAFELTGRLGTLLTDFHFAAADIDGAAGLIHEIVQVRSLHVEFCQFVATGKFVMIESSYRSVEREGLRSLVSDSAALAAQIAMSAPERDTHLDAYCKQASEIEREIIASGEHQKTLRNYANTGVVWNTDLLAVSLPWIGASGTFGAMTIISKSSTKKAADELEQFARYLVRTHAHGARAEVSGF</sequence>
<dbReference type="InterPro" id="IPR036388">
    <property type="entry name" value="WH-like_DNA-bd_sf"/>
</dbReference>
<organism evidence="1 2">
    <name type="scientific">Roseinatronobacter thiooxidans</name>
    <dbReference type="NCBI Taxonomy" id="121821"/>
    <lineage>
        <taxon>Bacteria</taxon>
        <taxon>Pseudomonadati</taxon>
        <taxon>Pseudomonadota</taxon>
        <taxon>Alphaproteobacteria</taxon>
        <taxon>Rhodobacterales</taxon>
        <taxon>Paracoccaceae</taxon>
        <taxon>Roseinatronobacter</taxon>
    </lineage>
</organism>